<dbReference type="EMBL" id="GGEC01083828">
    <property type="protein sequence ID" value="MBX64312.1"/>
    <property type="molecule type" value="Transcribed_RNA"/>
</dbReference>
<dbReference type="PANTHER" id="PTHR34576">
    <property type="entry name" value="MEMBRANE-ASSOCIATED KINASE REGULATOR 6-RELATED"/>
    <property type="match status" value="1"/>
</dbReference>
<protein>
    <recommendedName>
        <fullName evidence="3">Membrane-associated kinase regulator 6</fullName>
    </recommendedName>
</protein>
<accession>A0A2P2QBE9</accession>
<dbReference type="InterPro" id="IPR044699">
    <property type="entry name" value="MAKR6"/>
</dbReference>
<proteinExistence type="predicted"/>
<dbReference type="PANTHER" id="PTHR34576:SF2">
    <property type="entry name" value="MEMBRANE-ASSOCIATED KINASE REGULATOR 6-RELATED"/>
    <property type="match status" value="1"/>
</dbReference>
<reference evidence="2" key="1">
    <citation type="submission" date="2018-02" db="EMBL/GenBank/DDBJ databases">
        <title>Rhizophora mucronata_Transcriptome.</title>
        <authorList>
            <person name="Meera S.P."/>
            <person name="Sreeshan A."/>
            <person name="Augustine A."/>
        </authorList>
    </citation>
    <scope>NUCLEOTIDE SEQUENCE</scope>
    <source>
        <tissue evidence="2">Leaf</tissue>
    </source>
</reference>
<feature type="region of interest" description="Disordered" evidence="1">
    <location>
        <begin position="53"/>
        <end position="77"/>
    </location>
</feature>
<sequence length="177" mass="20063">MDPGMPPSNRLFRNSHDFKFDFPISQSPLTLVHADELFSNGYVIPVFVDPSKKRSNVDVSDSTSAIPRSSDAPKIVSSSSKVPCCSPLRRCRSVSKQIFQKYLDFFRPLYRKIRGHRASSRTDPIDTKVQVVKSWVYSAETSPRISVAYCTDDWQKSCDSESAIYEAVLHCKRSFAE</sequence>
<organism evidence="2">
    <name type="scientific">Rhizophora mucronata</name>
    <name type="common">Asiatic mangrove</name>
    <dbReference type="NCBI Taxonomy" id="61149"/>
    <lineage>
        <taxon>Eukaryota</taxon>
        <taxon>Viridiplantae</taxon>
        <taxon>Streptophyta</taxon>
        <taxon>Embryophyta</taxon>
        <taxon>Tracheophyta</taxon>
        <taxon>Spermatophyta</taxon>
        <taxon>Magnoliopsida</taxon>
        <taxon>eudicotyledons</taxon>
        <taxon>Gunneridae</taxon>
        <taxon>Pentapetalae</taxon>
        <taxon>rosids</taxon>
        <taxon>fabids</taxon>
        <taxon>Malpighiales</taxon>
        <taxon>Rhizophoraceae</taxon>
        <taxon>Rhizophora</taxon>
    </lineage>
</organism>
<evidence type="ECO:0000313" key="2">
    <source>
        <dbReference type="EMBL" id="MBX64312.1"/>
    </source>
</evidence>
<feature type="compositionally biased region" description="Polar residues" evidence="1">
    <location>
        <begin position="57"/>
        <end position="67"/>
    </location>
</feature>
<dbReference type="AlphaFoldDB" id="A0A2P2QBE9"/>
<name>A0A2P2QBE9_RHIMU</name>
<evidence type="ECO:0000256" key="1">
    <source>
        <dbReference type="SAM" id="MobiDB-lite"/>
    </source>
</evidence>
<evidence type="ECO:0008006" key="3">
    <source>
        <dbReference type="Google" id="ProtNLM"/>
    </source>
</evidence>